<keyword evidence="2" id="KW-0472">Membrane</keyword>
<keyword evidence="4" id="KW-1185">Reference proteome</keyword>
<dbReference type="GeneID" id="54477324"/>
<protein>
    <submittedName>
        <fullName evidence="3">Uncharacterized protein</fullName>
    </submittedName>
</protein>
<evidence type="ECO:0000313" key="4">
    <source>
        <dbReference type="Proteomes" id="UP000799767"/>
    </source>
</evidence>
<evidence type="ECO:0000256" key="2">
    <source>
        <dbReference type="SAM" id="Phobius"/>
    </source>
</evidence>
<name>A0A6A6Q6A9_9PEZI</name>
<feature type="region of interest" description="Disordered" evidence="1">
    <location>
        <begin position="339"/>
        <end position="375"/>
    </location>
</feature>
<gene>
    <name evidence="3" type="ORF">BDY17DRAFT_319733</name>
</gene>
<feature type="transmembrane region" description="Helical" evidence="2">
    <location>
        <begin position="151"/>
        <end position="174"/>
    </location>
</feature>
<feature type="region of interest" description="Disordered" evidence="1">
    <location>
        <begin position="77"/>
        <end position="128"/>
    </location>
</feature>
<dbReference type="EMBL" id="MU001631">
    <property type="protein sequence ID" value="KAF2487173.1"/>
    <property type="molecule type" value="Genomic_DNA"/>
</dbReference>
<feature type="compositionally biased region" description="Polar residues" evidence="1">
    <location>
        <begin position="417"/>
        <end position="428"/>
    </location>
</feature>
<reference evidence="3" key="1">
    <citation type="journal article" date="2020" name="Stud. Mycol.">
        <title>101 Dothideomycetes genomes: a test case for predicting lifestyles and emergence of pathogens.</title>
        <authorList>
            <person name="Haridas S."/>
            <person name="Albert R."/>
            <person name="Binder M."/>
            <person name="Bloem J."/>
            <person name="Labutti K."/>
            <person name="Salamov A."/>
            <person name="Andreopoulos B."/>
            <person name="Baker S."/>
            <person name="Barry K."/>
            <person name="Bills G."/>
            <person name="Bluhm B."/>
            <person name="Cannon C."/>
            <person name="Castanera R."/>
            <person name="Culley D."/>
            <person name="Daum C."/>
            <person name="Ezra D."/>
            <person name="Gonzalez J."/>
            <person name="Henrissat B."/>
            <person name="Kuo A."/>
            <person name="Liang C."/>
            <person name="Lipzen A."/>
            <person name="Lutzoni F."/>
            <person name="Magnuson J."/>
            <person name="Mondo S."/>
            <person name="Nolan M."/>
            <person name="Ohm R."/>
            <person name="Pangilinan J."/>
            <person name="Park H.-J."/>
            <person name="Ramirez L."/>
            <person name="Alfaro M."/>
            <person name="Sun H."/>
            <person name="Tritt A."/>
            <person name="Yoshinaga Y."/>
            <person name="Zwiers L.-H."/>
            <person name="Turgeon B."/>
            <person name="Goodwin S."/>
            <person name="Spatafora J."/>
            <person name="Crous P."/>
            <person name="Grigoriev I."/>
        </authorList>
    </citation>
    <scope>NUCLEOTIDE SEQUENCE</scope>
    <source>
        <strain evidence="3">CBS 113389</strain>
    </source>
</reference>
<feature type="compositionally biased region" description="Polar residues" evidence="1">
    <location>
        <begin position="77"/>
        <end position="125"/>
    </location>
</feature>
<sequence>MHNEGPGQHTSAFDSRALLAERAHLDISSDGSGALTTAIALLLPTPSSTVTLDTTLLRTKFVTITENPVPTTAMSCLESETSQCNPNQSHSQSQLGSRTSNDTPRQTRPHSTTLHHFSTPTLSPRTTKAATTAVSSVIGKHSDLSATQRRAIIGGLAGTLVGLVLIGFLLALFLRRRRAPDVESTTRAEKGMTRSVSRTWGQFVGPRTVVAVPHRPASRQSSFAEFNGSLIRVNESAWARPFAHHQSFRESMGLGKLQITNPDVPSGTATPVPRGSLESSNTYFKRQRTAIAAALLGGTTRSRANSSTPPGGRRSMHLPTISIDGDRTRSFRSYRSIKSARTIQQQRVEDPFLTPPMERSETNQHSPGGKAQTPNRAFLHSAAGSASKSLAHLGQALNPFRPRTAVSTAEDDDGRTSRNSTMTFSSNGDPFKLDRRSPGPDSSVTPRRAEPAHLADSRVYEGT</sequence>
<proteinExistence type="predicted"/>
<dbReference type="Proteomes" id="UP000799767">
    <property type="component" value="Unassembled WGS sequence"/>
</dbReference>
<accession>A0A6A6Q6A9</accession>
<evidence type="ECO:0000256" key="1">
    <source>
        <dbReference type="SAM" id="MobiDB-lite"/>
    </source>
</evidence>
<dbReference type="OrthoDB" id="3932126at2759"/>
<feature type="region of interest" description="Disordered" evidence="1">
    <location>
        <begin position="258"/>
        <end position="281"/>
    </location>
</feature>
<feature type="compositionally biased region" description="Basic and acidic residues" evidence="1">
    <location>
        <begin position="447"/>
        <end position="463"/>
    </location>
</feature>
<keyword evidence="2" id="KW-1133">Transmembrane helix</keyword>
<organism evidence="3 4">
    <name type="scientific">Neohortaea acidophila</name>
    <dbReference type="NCBI Taxonomy" id="245834"/>
    <lineage>
        <taxon>Eukaryota</taxon>
        <taxon>Fungi</taxon>
        <taxon>Dikarya</taxon>
        <taxon>Ascomycota</taxon>
        <taxon>Pezizomycotina</taxon>
        <taxon>Dothideomycetes</taxon>
        <taxon>Dothideomycetidae</taxon>
        <taxon>Mycosphaerellales</taxon>
        <taxon>Teratosphaeriaceae</taxon>
        <taxon>Neohortaea</taxon>
    </lineage>
</organism>
<evidence type="ECO:0000313" key="3">
    <source>
        <dbReference type="EMBL" id="KAF2487173.1"/>
    </source>
</evidence>
<dbReference type="RefSeq" id="XP_033593742.1">
    <property type="nucleotide sequence ID" value="XM_033736322.1"/>
</dbReference>
<keyword evidence="2" id="KW-0812">Transmembrane</keyword>
<feature type="region of interest" description="Disordered" evidence="1">
    <location>
        <begin position="297"/>
        <end position="320"/>
    </location>
</feature>
<dbReference type="AlphaFoldDB" id="A0A6A6Q6A9"/>
<feature type="region of interest" description="Disordered" evidence="1">
    <location>
        <begin position="396"/>
        <end position="463"/>
    </location>
</feature>
<feature type="compositionally biased region" description="Polar residues" evidence="1">
    <location>
        <begin position="258"/>
        <end position="269"/>
    </location>
</feature>